<name>A0A830F3M2_9EURY</name>
<proteinExistence type="predicted"/>
<organism evidence="1 2">
    <name type="scientific">Halarchaeum grantii</name>
    <dbReference type="NCBI Taxonomy" id="1193105"/>
    <lineage>
        <taxon>Archaea</taxon>
        <taxon>Methanobacteriati</taxon>
        <taxon>Methanobacteriota</taxon>
        <taxon>Stenosarchaea group</taxon>
        <taxon>Halobacteria</taxon>
        <taxon>Halobacteriales</taxon>
        <taxon>Halobacteriaceae</taxon>
    </lineage>
</organism>
<evidence type="ECO:0000313" key="2">
    <source>
        <dbReference type="Proteomes" id="UP000628840"/>
    </source>
</evidence>
<dbReference type="AlphaFoldDB" id="A0A830F3M2"/>
<dbReference type="Proteomes" id="UP000628840">
    <property type="component" value="Unassembled WGS sequence"/>
</dbReference>
<protein>
    <submittedName>
        <fullName evidence="1">Uncharacterized protein</fullName>
    </submittedName>
</protein>
<keyword evidence="2" id="KW-1185">Reference proteome</keyword>
<reference evidence="1 2" key="1">
    <citation type="journal article" date="2019" name="Int. J. Syst. Evol. Microbiol.">
        <title>The Global Catalogue of Microorganisms (GCM) 10K type strain sequencing project: providing services to taxonomists for standard genome sequencing and annotation.</title>
        <authorList>
            <consortium name="The Broad Institute Genomics Platform"/>
            <consortium name="The Broad Institute Genome Sequencing Center for Infectious Disease"/>
            <person name="Wu L."/>
            <person name="Ma J."/>
        </authorList>
    </citation>
    <scope>NUCLEOTIDE SEQUENCE [LARGE SCALE GENOMIC DNA]</scope>
    <source>
        <strain evidence="1 2">JCM 19585</strain>
    </source>
</reference>
<dbReference type="EMBL" id="BMPF01000003">
    <property type="protein sequence ID" value="GGL36178.1"/>
    <property type="molecule type" value="Genomic_DNA"/>
</dbReference>
<comment type="caution">
    <text evidence="1">The sequence shown here is derived from an EMBL/GenBank/DDBJ whole genome shotgun (WGS) entry which is preliminary data.</text>
</comment>
<sequence length="295" mass="33575">MTWIQQVCWRLEMDYLGHPYYVSGNAIYHALKQVLPADQRTRIHASHGMFAPGQFGAFPEWHSLSGSRPALGATLPEVTTYDDLWLHRHPEQPWVLDSRPRDAVNTHDIRTQSGQPAFAHEMVFGRSAESRKTTWTTSWFVHAYLHADDPDVLPIEEEALDGLQFGGQRNYGYGTTRLKATQMVDLDALGYGRLRGADAYRLELVTPFVLRSDYPGTNDVDIPWWWTVETTHLRQREEEIVEGPETYHCGTVDHGQVVRYGGDRPVVTAKNAIRRVGAHSKYGFGEIRVCPIESE</sequence>
<dbReference type="OrthoDB" id="256261at2157"/>
<accession>A0A830F3M2</accession>
<dbReference type="RefSeq" id="WP_188884008.1">
    <property type="nucleotide sequence ID" value="NZ_BMPF01000003.1"/>
</dbReference>
<evidence type="ECO:0000313" key="1">
    <source>
        <dbReference type="EMBL" id="GGL36178.1"/>
    </source>
</evidence>
<gene>
    <name evidence="1" type="ORF">GCM10009037_19670</name>
</gene>